<protein>
    <submittedName>
        <fullName evidence="1">Uncharacterized protein</fullName>
    </submittedName>
</protein>
<reference evidence="1" key="2">
    <citation type="submission" date="2025-08" db="UniProtKB">
        <authorList>
            <consortium name="Ensembl"/>
        </authorList>
    </citation>
    <scope>IDENTIFICATION</scope>
</reference>
<organism evidence="1 2">
    <name type="scientific">Denticeps clupeoides</name>
    <name type="common">denticle herring</name>
    <dbReference type="NCBI Taxonomy" id="299321"/>
    <lineage>
        <taxon>Eukaryota</taxon>
        <taxon>Metazoa</taxon>
        <taxon>Chordata</taxon>
        <taxon>Craniata</taxon>
        <taxon>Vertebrata</taxon>
        <taxon>Euteleostomi</taxon>
        <taxon>Actinopterygii</taxon>
        <taxon>Neopterygii</taxon>
        <taxon>Teleostei</taxon>
        <taxon>Clupei</taxon>
        <taxon>Clupeiformes</taxon>
        <taxon>Denticipitoidei</taxon>
        <taxon>Denticipitidae</taxon>
        <taxon>Denticeps</taxon>
    </lineage>
</organism>
<keyword evidence="2" id="KW-1185">Reference proteome</keyword>
<reference evidence="1 2" key="1">
    <citation type="submission" date="2020-06" db="EMBL/GenBank/DDBJ databases">
        <authorList>
            <consortium name="Wellcome Sanger Institute Data Sharing"/>
        </authorList>
    </citation>
    <scope>NUCLEOTIDE SEQUENCE [LARGE SCALE GENOMIC DNA]</scope>
</reference>
<name>A0AAY4EGY6_9TELE</name>
<dbReference type="GeneTree" id="ENSGT00990000211381"/>
<sequence>VSVVLAECPRVNDRSKIDEVKRFLDVALRISNAHTVDFYARDVWDEFVAVRPEEVTARVYPGHAHVVAPDAVCGDGALLSGTSVAPWRIGI</sequence>
<evidence type="ECO:0000313" key="1">
    <source>
        <dbReference type="Ensembl" id="ENSDCDP00010056361.1"/>
    </source>
</evidence>
<evidence type="ECO:0000313" key="2">
    <source>
        <dbReference type="Proteomes" id="UP000694580"/>
    </source>
</evidence>
<proteinExistence type="predicted"/>
<dbReference type="Proteomes" id="UP000694580">
    <property type="component" value="Chromosome 15"/>
</dbReference>
<dbReference type="AlphaFoldDB" id="A0AAY4EGY6"/>
<dbReference type="Ensembl" id="ENSDCDT00010067003.1">
    <property type="protein sequence ID" value="ENSDCDP00010056361.1"/>
    <property type="gene ID" value="ENSDCDG00010032144.1"/>
</dbReference>
<reference evidence="1" key="3">
    <citation type="submission" date="2025-09" db="UniProtKB">
        <authorList>
            <consortium name="Ensembl"/>
        </authorList>
    </citation>
    <scope>IDENTIFICATION</scope>
</reference>
<accession>A0AAY4EGY6</accession>